<evidence type="ECO:0000256" key="2">
    <source>
        <dbReference type="ARBA" id="ARBA00022630"/>
    </source>
</evidence>
<sequence length="631" mass="71368">MPYSRGSKVAIVGAGVSGLVTAKRLQAEGLSVTVYDRRSRPGGLWNYSEDPTTQFASAVYGDLQTNFPRHLMELQDHRWTDQPLIMPHHMVHQHLLGYAEHLFYLNDLCFQMDTEVVDLYYTRPSRAGTGYWRLTSRSLVTGSMAFDEFAFVVIAVGVFEKPLVPYYAGLEAWKRVWPDSMSHAKSFRNPEAYRNKNVLVVGYQASGFDITNKIAKYAGRLVVSSTRSIADQVPHGVVATGPISQLDTMNRRVAFDGGQYFDGVDHIIFCTGYEYTQPFIRASRDTDEPLFPDGQTIENLYDHVLYTPNATLAFIGMVKGAAPTFLIVQAQAAFVARVFSQGAFITRLPPAARIRQMGYQEDDPLHALAYPKFVDYCLRLEGLCRRSGHNQDLLFRWTPELEMVFQNRREIRGAFLKHLEKQHRAVSNLGDIGIHFDNISCSSTLKLLRRLVPYMILYCGNMEDFSTLQMLEWSVEPGVCLQLHLQIKEELDRTLPILAPSSQLVFETGVIKILDLWERHVSQTADVQIKRHRSQRSNRRASTALRRAGLEIKQQTLNGHNVIKEIMNAGLIFEDERTGITQAQCQIRTTLSNYMALLRSQARGNPGGIGQQGRAELVMSRYDTFVANVPG</sequence>
<dbReference type="SUPFAM" id="SSF51905">
    <property type="entry name" value="FAD/NAD(P)-binding domain"/>
    <property type="match status" value="1"/>
</dbReference>
<protein>
    <recommendedName>
        <fullName evidence="8">FAD/NAD(P)-binding domain-containing protein</fullName>
    </recommendedName>
</protein>
<dbReference type="OrthoDB" id="66881at2759"/>
<organism evidence="6 7">
    <name type="scientific">Cytospora chrysosperma</name>
    <name type="common">Cytospora canker fungus</name>
    <name type="synonym">Sphaeria chrysosperma</name>
    <dbReference type="NCBI Taxonomy" id="252740"/>
    <lineage>
        <taxon>Eukaryota</taxon>
        <taxon>Fungi</taxon>
        <taxon>Dikarya</taxon>
        <taxon>Ascomycota</taxon>
        <taxon>Pezizomycotina</taxon>
        <taxon>Sordariomycetes</taxon>
        <taxon>Sordariomycetidae</taxon>
        <taxon>Diaporthales</taxon>
        <taxon>Cytosporaceae</taxon>
        <taxon>Cytospora</taxon>
    </lineage>
</organism>
<evidence type="ECO:0000256" key="1">
    <source>
        <dbReference type="ARBA" id="ARBA00009183"/>
    </source>
</evidence>
<evidence type="ECO:0000256" key="4">
    <source>
        <dbReference type="ARBA" id="ARBA00022857"/>
    </source>
</evidence>
<keyword evidence="2" id="KW-0285">Flavoprotein</keyword>
<name>A0A423VSE5_CYTCH</name>
<comment type="similarity">
    <text evidence="1">Belongs to the FMO family.</text>
</comment>
<evidence type="ECO:0000256" key="5">
    <source>
        <dbReference type="ARBA" id="ARBA00023002"/>
    </source>
</evidence>
<evidence type="ECO:0000256" key="3">
    <source>
        <dbReference type="ARBA" id="ARBA00022827"/>
    </source>
</evidence>
<proteinExistence type="inferred from homology"/>
<keyword evidence="5" id="KW-0560">Oxidoreductase</keyword>
<evidence type="ECO:0000313" key="6">
    <source>
        <dbReference type="EMBL" id="ROV93963.1"/>
    </source>
</evidence>
<dbReference type="InterPro" id="IPR050346">
    <property type="entry name" value="FMO-like"/>
</dbReference>
<dbReference type="AlphaFoldDB" id="A0A423VSE5"/>
<dbReference type="EMBL" id="LJZO01000030">
    <property type="protein sequence ID" value="ROV93963.1"/>
    <property type="molecule type" value="Genomic_DNA"/>
</dbReference>
<dbReference type="Proteomes" id="UP000284375">
    <property type="component" value="Unassembled WGS sequence"/>
</dbReference>
<dbReference type="InterPro" id="IPR036188">
    <property type="entry name" value="FAD/NAD-bd_sf"/>
</dbReference>
<gene>
    <name evidence="6" type="ORF">VSDG_06232</name>
</gene>
<dbReference type="PANTHER" id="PTHR23023">
    <property type="entry name" value="DIMETHYLANILINE MONOOXYGENASE"/>
    <property type="match status" value="1"/>
</dbReference>
<accession>A0A423VSE5</accession>
<dbReference type="GO" id="GO:0050661">
    <property type="term" value="F:NADP binding"/>
    <property type="evidence" value="ECO:0007669"/>
    <property type="project" value="InterPro"/>
</dbReference>
<comment type="caution">
    <text evidence="6">The sequence shown here is derived from an EMBL/GenBank/DDBJ whole genome shotgun (WGS) entry which is preliminary data.</text>
</comment>
<dbReference type="Pfam" id="PF00743">
    <property type="entry name" value="FMO-like"/>
    <property type="match status" value="2"/>
</dbReference>
<dbReference type="STRING" id="252740.A0A423VSE5"/>
<dbReference type="GO" id="GO:0050660">
    <property type="term" value="F:flavin adenine dinucleotide binding"/>
    <property type="evidence" value="ECO:0007669"/>
    <property type="project" value="InterPro"/>
</dbReference>
<keyword evidence="7" id="KW-1185">Reference proteome</keyword>
<reference evidence="6 7" key="1">
    <citation type="submission" date="2015-09" db="EMBL/GenBank/DDBJ databases">
        <title>Host preference determinants of Valsa canker pathogens revealed by comparative genomics.</title>
        <authorList>
            <person name="Yin Z."/>
            <person name="Huang L."/>
        </authorList>
    </citation>
    <scope>NUCLEOTIDE SEQUENCE [LARGE SCALE GENOMIC DNA]</scope>
    <source>
        <strain evidence="6 7">YSFL</strain>
    </source>
</reference>
<dbReference type="GO" id="GO:0004499">
    <property type="term" value="F:N,N-dimethylaniline monooxygenase activity"/>
    <property type="evidence" value="ECO:0007669"/>
    <property type="project" value="InterPro"/>
</dbReference>
<dbReference type="Gene3D" id="3.50.50.60">
    <property type="entry name" value="FAD/NAD(P)-binding domain"/>
    <property type="match status" value="2"/>
</dbReference>
<dbReference type="InterPro" id="IPR000960">
    <property type="entry name" value="Flavin_mOase"/>
</dbReference>
<evidence type="ECO:0000313" key="7">
    <source>
        <dbReference type="Proteomes" id="UP000284375"/>
    </source>
</evidence>
<dbReference type="PRINTS" id="PR00370">
    <property type="entry name" value="FMOXYGENASE"/>
</dbReference>
<dbReference type="InterPro" id="IPR020946">
    <property type="entry name" value="Flavin_mOase-like"/>
</dbReference>
<keyword evidence="3" id="KW-0274">FAD</keyword>
<keyword evidence="4" id="KW-0521">NADP</keyword>
<evidence type="ECO:0008006" key="8">
    <source>
        <dbReference type="Google" id="ProtNLM"/>
    </source>
</evidence>